<dbReference type="PROSITE" id="PS50077">
    <property type="entry name" value="HEAT_REPEAT"/>
    <property type="match status" value="1"/>
</dbReference>
<name>A0ABM1QFU7_CAMSA</name>
<evidence type="ECO:0000256" key="4">
    <source>
        <dbReference type="ARBA" id="ARBA00023242"/>
    </source>
</evidence>
<dbReference type="InterPro" id="IPR050517">
    <property type="entry name" value="DDR_Repair_Kinase"/>
</dbReference>
<keyword evidence="4" id="KW-0539">Nucleus</keyword>
<keyword evidence="2" id="KW-0723">Serine/threonine-protein kinase</keyword>
<reference evidence="6" key="1">
    <citation type="journal article" date="2014" name="Nat. Commun.">
        <title>The emerging biofuel crop Camelina sativa retains a highly undifferentiated hexaploid genome structure.</title>
        <authorList>
            <person name="Kagale S."/>
            <person name="Koh C."/>
            <person name="Nixon J."/>
            <person name="Bollina V."/>
            <person name="Clarke W.E."/>
            <person name="Tuteja R."/>
            <person name="Spillane C."/>
            <person name="Robinson S.J."/>
            <person name="Links M.G."/>
            <person name="Clarke C."/>
            <person name="Higgins E.E."/>
            <person name="Huebert T."/>
            <person name="Sharpe A.G."/>
            <person name="Parkin I.A."/>
        </authorList>
    </citation>
    <scope>NUCLEOTIDE SEQUENCE [LARGE SCALE GENOMIC DNA]</scope>
    <source>
        <strain evidence="6">cv. DH55</strain>
    </source>
</reference>
<reference evidence="7" key="2">
    <citation type="submission" date="2025-08" db="UniProtKB">
        <authorList>
            <consortium name="RefSeq"/>
        </authorList>
    </citation>
    <scope>IDENTIFICATION</scope>
    <source>
        <tissue evidence="7">Leaf</tissue>
    </source>
</reference>
<keyword evidence="3" id="KW-0227">DNA damage</keyword>
<keyword evidence="2" id="KW-0808">Transferase</keyword>
<evidence type="ECO:0000313" key="6">
    <source>
        <dbReference type="Proteomes" id="UP000694864"/>
    </source>
</evidence>
<comment type="subcellular location">
    <subcellularLocation>
        <location evidence="1">Nucleus</location>
    </subcellularLocation>
</comment>
<dbReference type="SUPFAM" id="SSF48371">
    <property type="entry name" value="ARM repeat"/>
    <property type="match status" value="1"/>
</dbReference>
<dbReference type="Proteomes" id="UP000694864">
    <property type="component" value="Chromosome 9"/>
</dbReference>
<evidence type="ECO:0000256" key="5">
    <source>
        <dbReference type="PROSITE-ProRule" id="PRU00103"/>
    </source>
</evidence>
<protein>
    <submittedName>
        <fullName evidence="7">Serine/threonine-protein kinase ATR-like</fullName>
    </submittedName>
</protein>
<evidence type="ECO:0000256" key="2">
    <source>
        <dbReference type="ARBA" id="ARBA00022527"/>
    </source>
</evidence>
<keyword evidence="2" id="KW-0418">Kinase</keyword>
<evidence type="ECO:0000256" key="3">
    <source>
        <dbReference type="ARBA" id="ARBA00022763"/>
    </source>
</evidence>
<keyword evidence="6" id="KW-1185">Reference proteome</keyword>
<evidence type="ECO:0000256" key="1">
    <source>
        <dbReference type="ARBA" id="ARBA00004123"/>
    </source>
</evidence>
<evidence type="ECO:0000313" key="7">
    <source>
        <dbReference type="RefSeq" id="XP_019085635.1"/>
    </source>
</evidence>
<accession>A0ABM1QFU7</accession>
<organism evidence="6 7">
    <name type="scientific">Camelina sativa</name>
    <name type="common">False flax</name>
    <name type="synonym">Myagrum sativum</name>
    <dbReference type="NCBI Taxonomy" id="90675"/>
    <lineage>
        <taxon>Eukaryota</taxon>
        <taxon>Viridiplantae</taxon>
        <taxon>Streptophyta</taxon>
        <taxon>Embryophyta</taxon>
        <taxon>Tracheophyta</taxon>
        <taxon>Spermatophyta</taxon>
        <taxon>Magnoliopsida</taxon>
        <taxon>eudicotyledons</taxon>
        <taxon>Gunneridae</taxon>
        <taxon>Pentapetalae</taxon>
        <taxon>rosids</taxon>
        <taxon>malvids</taxon>
        <taxon>Brassicales</taxon>
        <taxon>Brassicaceae</taxon>
        <taxon>Camelineae</taxon>
        <taxon>Camelina</taxon>
    </lineage>
</organism>
<dbReference type="InterPro" id="IPR016024">
    <property type="entry name" value="ARM-type_fold"/>
</dbReference>
<dbReference type="GeneID" id="104713537"/>
<dbReference type="PANTHER" id="PTHR11139:SF69">
    <property type="entry name" value="SERINE_THREONINE-PROTEIN KINASE ATR"/>
    <property type="match status" value="1"/>
</dbReference>
<sequence length="1071" mass="119873">MANDNNLSSLVRELREHVAASSSTPPNNLRRSSGEEDDSLVIRFRAVMPHLLNTYLVPSLGNGREVTAVLKLVGNIARNFPGVFYLGTPAAILPVIARIIPFFAEPDFVPAHGVLLETVGSLLMLLRSNSRKAYRMFFLDCLQAIEDLQPIASRHSNEPEICESHIPFRCFCMSISGIWGDTCRLCDLPDANKPRDGDGLVLNLLGAKRWQPFATCILKLICKCLTEGTLYVHGLIHTSFVKAACSLVCGGGADLQMACFEFASLVGSILTFNILPHVGLIQSIILLLSADEEGLPVYRNAIYDATIGRFLTALYSSCSDVAIKLTAESLVLVFPHALQRTNSEELKASLCGAYARIVKSCPPRIWKLHCLPELLHLSKPCYQLIECFKAVLVVLGPGCVRGKTTKCGSHTSTASDVGKKRHIEDGRAYKRKRQKVGDDIQRGVYLDPEFSSETDGKDAVSLREMLISTVESLKPPPAGPSLLQTEISIVALTMLSNAFCFSPWTDMTHRLFHQMYAWIPWIAEQVEKENPIMFDISIYLEGIHNILLVPDLDSRYEYTSKGNDLVAIQFLLKLPWTHCMLFKKPSSLVKSKCLSVGIWTKLGLQDGSGFNIFNRALSDDFEQVRAVAVISMPLKVLFSGLDALLHIFPRLEDLLKEKQLMVKKAIPQSLGFLSCLYGSSTTRSEKTACHLFLHEDLKKDETLNCLLQGFQCSKCDKFIESKDEKHFIIIEPPEMVKLEMDHHRDYFNLQLYFNLLNDESSEETQLACVEVIRRILGHTPPDILVRTRSQWIRCLKDLLLHANTDVREAFCAQIGIFVQHPILGGLFHGEDAMEKSCEQKFFSLIERSLATAKDPLVIQTLLETTAEVMVAVDVTSELFLFCLFLLIDQLDHPNLIIRINASRLINRSSYVHVKGGFATLLSRVAHIQNELFDNLSARLTSRSDVVKEFAEAVLGVETEELVRKMVPVVLPKLLVYWQENAEAANTLNELARLLDTDVVPLIVIWLPRVLAFALNQKEDKNLLSVLQLYHSRIGSDNQEIFAAALPALLDELVCFVDIADIPETDRRDILA</sequence>
<dbReference type="RefSeq" id="XP_019085635.1">
    <property type="nucleotide sequence ID" value="XM_019230090.1"/>
</dbReference>
<dbReference type="InterPro" id="IPR011989">
    <property type="entry name" value="ARM-like"/>
</dbReference>
<dbReference type="Gene3D" id="1.25.10.10">
    <property type="entry name" value="Leucine-rich Repeat Variant"/>
    <property type="match status" value="1"/>
</dbReference>
<feature type="repeat" description="HEAT" evidence="5">
    <location>
        <begin position="647"/>
        <end position="685"/>
    </location>
</feature>
<gene>
    <name evidence="7" type="primary">LOC104713537</name>
</gene>
<dbReference type="PANTHER" id="PTHR11139">
    <property type="entry name" value="ATAXIA TELANGIECTASIA MUTATED ATM -RELATED"/>
    <property type="match status" value="1"/>
</dbReference>
<proteinExistence type="predicted"/>
<dbReference type="InterPro" id="IPR021133">
    <property type="entry name" value="HEAT_type_2"/>
</dbReference>